<sequence length="147" mass="16261">MATKQMPKKGNGKVLSSVGPHQTPLSYGEKCLRRLFLCFFMNGGVGEDPYKVPVKCQFPCSKLNSDHVLILYDHDLSCKKLQKNFGANWSSICNVSKASFDFILRLLVSRIQGSGKVKTGEEPDFSVEEADRFGSQLGVKEPDLGVD</sequence>
<gene>
    <name evidence="2" type="ORF">FNV43_RR26410</name>
</gene>
<feature type="compositionally biased region" description="Basic residues" evidence="1">
    <location>
        <begin position="1"/>
        <end position="11"/>
    </location>
</feature>
<feature type="region of interest" description="Disordered" evidence="1">
    <location>
        <begin position="1"/>
        <end position="20"/>
    </location>
</feature>
<accession>A0A8K0DMI8</accession>
<dbReference type="Proteomes" id="UP000796880">
    <property type="component" value="Unassembled WGS sequence"/>
</dbReference>
<evidence type="ECO:0000313" key="2">
    <source>
        <dbReference type="EMBL" id="KAF3431678.1"/>
    </source>
</evidence>
<comment type="caution">
    <text evidence="2">The sequence shown here is derived from an EMBL/GenBank/DDBJ whole genome shotgun (WGS) entry which is preliminary data.</text>
</comment>
<dbReference type="EMBL" id="VOIH02000012">
    <property type="protein sequence ID" value="KAF3431678.1"/>
    <property type="molecule type" value="Genomic_DNA"/>
</dbReference>
<organism evidence="2 3">
    <name type="scientific">Rhamnella rubrinervis</name>
    <dbReference type="NCBI Taxonomy" id="2594499"/>
    <lineage>
        <taxon>Eukaryota</taxon>
        <taxon>Viridiplantae</taxon>
        <taxon>Streptophyta</taxon>
        <taxon>Embryophyta</taxon>
        <taxon>Tracheophyta</taxon>
        <taxon>Spermatophyta</taxon>
        <taxon>Magnoliopsida</taxon>
        <taxon>eudicotyledons</taxon>
        <taxon>Gunneridae</taxon>
        <taxon>Pentapetalae</taxon>
        <taxon>rosids</taxon>
        <taxon>fabids</taxon>
        <taxon>Rosales</taxon>
        <taxon>Rhamnaceae</taxon>
        <taxon>rhamnoid group</taxon>
        <taxon>Rhamneae</taxon>
        <taxon>Rhamnella</taxon>
    </lineage>
</organism>
<evidence type="ECO:0000313" key="3">
    <source>
        <dbReference type="Proteomes" id="UP000796880"/>
    </source>
</evidence>
<reference evidence="2" key="1">
    <citation type="submission" date="2020-03" db="EMBL/GenBank/DDBJ databases">
        <title>A high-quality chromosome-level genome assembly of a woody plant with both climbing and erect habits, Rhamnella rubrinervis.</title>
        <authorList>
            <person name="Lu Z."/>
            <person name="Yang Y."/>
            <person name="Zhu X."/>
            <person name="Sun Y."/>
        </authorList>
    </citation>
    <scope>NUCLEOTIDE SEQUENCE</scope>
    <source>
        <strain evidence="2">BYM</strain>
        <tissue evidence="2">Leaf</tissue>
    </source>
</reference>
<protein>
    <submittedName>
        <fullName evidence="2">Uncharacterized protein</fullName>
    </submittedName>
</protein>
<evidence type="ECO:0000256" key="1">
    <source>
        <dbReference type="SAM" id="MobiDB-lite"/>
    </source>
</evidence>
<dbReference type="AlphaFoldDB" id="A0A8K0DMI8"/>
<name>A0A8K0DMI8_9ROSA</name>
<proteinExistence type="predicted"/>
<keyword evidence="3" id="KW-1185">Reference proteome</keyword>